<protein>
    <submittedName>
        <fullName evidence="2">Uncharacterized protein</fullName>
    </submittedName>
</protein>
<name>A0A833ZLG4_9CHIR</name>
<dbReference type="Proteomes" id="UP000664940">
    <property type="component" value="Unassembled WGS sequence"/>
</dbReference>
<feature type="region of interest" description="Disordered" evidence="1">
    <location>
        <begin position="1"/>
        <end position="32"/>
    </location>
</feature>
<sequence length="341" mass="35853">MRGSPGADAWVASSLGFPNGPSPPGENVSTKSHDWDLVDKKGFCSVISSYMILGQDSPGLGLALGPRTHVLRGTQRRGGDTQEGHVVTTEMETGVMRPQPPPPPRLQGLPRPPETGRGSRAEASLRASGVNGPCRPLGVTLLASGTESEDVGCGPRARALRTAVAEPLFAHTVQYARCRWKAMGTCAIRRRLARLGGWGPRKGWCCVISRKTRTCTPGTGRRASPDPRGLARSLRPGLAPAGRACPRGEGVCFTRPMDANADSVSDRPPTPRILPAQRGAGPHGHQADHLGQTAREESPRRSLAWGRVQIADGFGGGGTPACPLQACEGPAAPTLTGSKHH</sequence>
<dbReference type="EMBL" id="JABVXQ010000008">
    <property type="protein sequence ID" value="KAF6094652.1"/>
    <property type="molecule type" value="Genomic_DNA"/>
</dbReference>
<evidence type="ECO:0000256" key="1">
    <source>
        <dbReference type="SAM" id="MobiDB-lite"/>
    </source>
</evidence>
<gene>
    <name evidence="2" type="ORF">HJG60_011762</name>
</gene>
<dbReference type="AlphaFoldDB" id="A0A833ZLG4"/>
<comment type="caution">
    <text evidence="2">The sequence shown here is derived from an EMBL/GenBank/DDBJ whole genome shotgun (WGS) entry which is preliminary data.</text>
</comment>
<proteinExistence type="predicted"/>
<feature type="compositionally biased region" description="Pro residues" evidence="1">
    <location>
        <begin position="98"/>
        <end position="113"/>
    </location>
</feature>
<organism evidence="2 3">
    <name type="scientific">Phyllostomus discolor</name>
    <name type="common">pale spear-nosed bat</name>
    <dbReference type="NCBI Taxonomy" id="89673"/>
    <lineage>
        <taxon>Eukaryota</taxon>
        <taxon>Metazoa</taxon>
        <taxon>Chordata</taxon>
        <taxon>Craniata</taxon>
        <taxon>Vertebrata</taxon>
        <taxon>Euteleostomi</taxon>
        <taxon>Mammalia</taxon>
        <taxon>Eutheria</taxon>
        <taxon>Laurasiatheria</taxon>
        <taxon>Chiroptera</taxon>
        <taxon>Yangochiroptera</taxon>
        <taxon>Phyllostomidae</taxon>
        <taxon>Phyllostominae</taxon>
        <taxon>Phyllostomus</taxon>
    </lineage>
</organism>
<evidence type="ECO:0000313" key="3">
    <source>
        <dbReference type="Proteomes" id="UP000664940"/>
    </source>
</evidence>
<reference evidence="2 3" key="1">
    <citation type="journal article" date="2020" name="Nature">
        <title>Six reference-quality genomes reveal evolution of bat adaptations.</title>
        <authorList>
            <person name="Jebb D."/>
            <person name="Huang Z."/>
            <person name="Pippel M."/>
            <person name="Hughes G.M."/>
            <person name="Lavrichenko K."/>
            <person name="Devanna P."/>
            <person name="Winkler S."/>
            <person name="Jermiin L.S."/>
            <person name="Skirmuntt E.C."/>
            <person name="Katzourakis A."/>
            <person name="Burkitt-Gray L."/>
            <person name="Ray D.A."/>
            <person name="Sullivan K.A.M."/>
            <person name="Roscito J.G."/>
            <person name="Kirilenko B.M."/>
            <person name="Davalos L.M."/>
            <person name="Corthals A.P."/>
            <person name="Power M.L."/>
            <person name="Jones G."/>
            <person name="Ransome R.D."/>
            <person name="Dechmann D.K.N."/>
            <person name="Locatelli A.G."/>
            <person name="Puechmaille S.J."/>
            <person name="Fedrigo O."/>
            <person name="Jarvis E.D."/>
            <person name="Hiller M."/>
            <person name="Vernes S.C."/>
            <person name="Myers E.W."/>
            <person name="Teeling E.C."/>
        </authorList>
    </citation>
    <scope>NUCLEOTIDE SEQUENCE [LARGE SCALE GENOMIC DNA]</scope>
    <source>
        <strain evidence="2">Bat1K_MPI-CBG_1</strain>
    </source>
</reference>
<evidence type="ECO:0000313" key="2">
    <source>
        <dbReference type="EMBL" id="KAF6094652.1"/>
    </source>
</evidence>
<feature type="region of interest" description="Disordered" evidence="1">
    <location>
        <begin position="256"/>
        <end position="302"/>
    </location>
</feature>
<accession>A0A833ZLG4</accession>
<feature type="region of interest" description="Disordered" evidence="1">
    <location>
        <begin position="216"/>
        <end position="239"/>
    </location>
</feature>
<feature type="region of interest" description="Disordered" evidence="1">
    <location>
        <begin position="91"/>
        <end position="129"/>
    </location>
</feature>